<evidence type="ECO:0000313" key="4">
    <source>
        <dbReference type="Proteomes" id="UP000077315"/>
    </source>
</evidence>
<feature type="region of interest" description="Disordered" evidence="1">
    <location>
        <begin position="93"/>
        <end position="134"/>
    </location>
</feature>
<feature type="compositionally biased region" description="Pro residues" evidence="1">
    <location>
        <begin position="28"/>
        <end position="50"/>
    </location>
</feature>
<evidence type="ECO:0000256" key="1">
    <source>
        <dbReference type="SAM" id="MobiDB-lite"/>
    </source>
</evidence>
<feature type="compositionally biased region" description="Basic and acidic residues" evidence="1">
    <location>
        <begin position="119"/>
        <end position="134"/>
    </location>
</feature>
<dbReference type="GO" id="GO:0003677">
    <property type="term" value="F:DNA binding"/>
    <property type="evidence" value="ECO:0007669"/>
    <property type="project" value="UniProtKB-KW"/>
</dbReference>
<dbReference type="GeneID" id="28995254"/>
<protein>
    <submittedName>
        <fullName evidence="3">Helix-loop-helix DNA-binding domain-containing transcription factor</fullName>
    </submittedName>
</protein>
<accession>A0A167QYP0</accession>
<proteinExistence type="predicted"/>
<dbReference type="PROSITE" id="PS50888">
    <property type="entry name" value="BHLH"/>
    <property type="match status" value="1"/>
</dbReference>
<dbReference type="PANTHER" id="PTHR46266">
    <property type="entry name" value="TRANSCRIPTION FACTOR TT8"/>
    <property type="match status" value="1"/>
</dbReference>
<evidence type="ECO:0000313" key="3">
    <source>
        <dbReference type="EMBL" id="OAD80479.1"/>
    </source>
</evidence>
<dbReference type="Pfam" id="PF00010">
    <property type="entry name" value="HLH"/>
    <property type="match status" value="1"/>
</dbReference>
<dbReference type="Gene3D" id="4.10.280.10">
    <property type="entry name" value="Helix-loop-helix DNA-binding domain"/>
    <property type="match status" value="1"/>
</dbReference>
<dbReference type="Proteomes" id="UP000077315">
    <property type="component" value="Unassembled WGS sequence"/>
</dbReference>
<feature type="region of interest" description="Disordered" evidence="1">
    <location>
        <begin position="1"/>
        <end position="52"/>
    </location>
</feature>
<dbReference type="InParanoid" id="A0A167QYP0"/>
<dbReference type="InterPro" id="IPR036638">
    <property type="entry name" value="HLH_DNA-bd_sf"/>
</dbReference>
<dbReference type="SUPFAM" id="SSF47459">
    <property type="entry name" value="HLH, helix-loop-helix DNA-binding domain"/>
    <property type="match status" value="1"/>
</dbReference>
<dbReference type="OrthoDB" id="690068at2759"/>
<feature type="domain" description="BHLH" evidence="2">
    <location>
        <begin position="124"/>
        <end position="176"/>
    </location>
</feature>
<dbReference type="VEuPathDB" id="FungiDB:PHYBLDRAFT_161126"/>
<dbReference type="GO" id="GO:0046983">
    <property type="term" value="F:protein dimerization activity"/>
    <property type="evidence" value="ECO:0007669"/>
    <property type="project" value="InterPro"/>
</dbReference>
<organism evidence="3 4">
    <name type="scientific">Phycomyces blakesleeanus (strain ATCC 8743b / DSM 1359 / FGSC 10004 / NBRC 33097 / NRRL 1555)</name>
    <dbReference type="NCBI Taxonomy" id="763407"/>
    <lineage>
        <taxon>Eukaryota</taxon>
        <taxon>Fungi</taxon>
        <taxon>Fungi incertae sedis</taxon>
        <taxon>Mucoromycota</taxon>
        <taxon>Mucoromycotina</taxon>
        <taxon>Mucoromycetes</taxon>
        <taxon>Mucorales</taxon>
        <taxon>Phycomycetaceae</taxon>
        <taxon>Phycomyces</taxon>
    </lineage>
</organism>
<dbReference type="STRING" id="763407.A0A167QYP0"/>
<dbReference type="SMART" id="SM00353">
    <property type="entry name" value="HLH"/>
    <property type="match status" value="1"/>
</dbReference>
<dbReference type="AlphaFoldDB" id="A0A167QYP0"/>
<gene>
    <name evidence="3" type="ORF">PHYBLDRAFT_161126</name>
</gene>
<evidence type="ECO:0000259" key="2">
    <source>
        <dbReference type="PROSITE" id="PS50888"/>
    </source>
</evidence>
<sequence length="251" mass="27422">MTPPTTQKTTRKRKRASTQTGDGLPVVILPPPILPYPPPPSHTLPTPPSPAASAAAAAAAAGTNLAQLHSHNQSLQPMAVYCLPYSPHQDPTIFPFIPSPPLDGCPGNPQDNSGPSGAEQREQARKVSHSAIERRRRERINDKMSHLKQLIPACADQDGLHKMSILQSAIDYIHHLETLVVQMGGKEKLADCTLPKHKTPQSMVPKEVVPFIHQFNSNPPKSSLKPIDLLCKTSPRIDQQPIPMRLEHLLS</sequence>
<name>A0A167QYP0_PHYB8</name>
<keyword evidence="4" id="KW-1185">Reference proteome</keyword>
<dbReference type="EMBL" id="KV440971">
    <property type="protein sequence ID" value="OAD80479.1"/>
    <property type="molecule type" value="Genomic_DNA"/>
</dbReference>
<dbReference type="RefSeq" id="XP_018298519.1">
    <property type="nucleotide sequence ID" value="XM_018434348.1"/>
</dbReference>
<reference evidence="4" key="1">
    <citation type="submission" date="2015-06" db="EMBL/GenBank/DDBJ databases">
        <title>Expansion of signal transduction pathways in fungi by whole-genome duplication.</title>
        <authorList>
            <consortium name="DOE Joint Genome Institute"/>
            <person name="Corrochano L.M."/>
            <person name="Kuo A."/>
            <person name="Marcet-Houben M."/>
            <person name="Polaino S."/>
            <person name="Salamov A."/>
            <person name="Villalobos J.M."/>
            <person name="Alvarez M.I."/>
            <person name="Avalos J."/>
            <person name="Benito E.P."/>
            <person name="Benoit I."/>
            <person name="Burger G."/>
            <person name="Camino L.P."/>
            <person name="Canovas D."/>
            <person name="Cerda-Olmedo E."/>
            <person name="Cheng J.-F."/>
            <person name="Dominguez A."/>
            <person name="Elias M."/>
            <person name="Eslava A.P."/>
            <person name="Glaser F."/>
            <person name="Grimwood J."/>
            <person name="Gutierrez G."/>
            <person name="Heitman J."/>
            <person name="Henrissat B."/>
            <person name="Iturriaga E.A."/>
            <person name="Lang B.F."/>
            <person name="Lavin J.L."/>
            <person name="Lee S."/>
            <person name="Li W."/>
            <person name="Lindquist E."/>
            <person name="Lopez-Garcia S."/>
            <person name="Luque E.M."/>
            <person name="Marcos A.T."/>
            <person name="Martin J."/>
            <person name="McCluskey K."/>
            <person name="Medina H.R."/>
            <person name="Miralles-Duran A."/>
            <person name="Miyazaki A."/>
            <person name="Munoz-Torres E."/>
            <person name="Oguiza J.A."/>
            <person name="Ohm R."/>
            <person name="Olmedo M."/>
            <person name="Orejas M."/>
            <person name="Ortiz-Castellanos L."/>
            <person name="Pisabarro A.G."/>
            <person name="Rodriguez-Romero J."/>
            <person name="Ruiz-Herrera J."/>
            <person name="Ruiz-Vazquez R."/>
            <person name="Sanz C."/>
            <person name="Schackwitz W."/>
            <person name="Schmutz J."/>
            <person name="Shahriari M."/>
            <person name="Shelest E."/>
            <person name="Silva-Franco F."/>
            <person name="Soanes D."/>
            <person name="Syed K."/>
            <person name="Tagua V.G."/>
            <person name="Talbot N.J."/>
            <person name="Thon M."/>
            <person name="De vries R.P."/>
            <person name="Wiebenga A."/>
            <person name="Yadav J.S."/>
            <person name="Braun E.L."/>
            <person name="Baker S."/>
            <person name="Garre V."/>
            <person name="Horwitz B."/>
            <person name="Torres-Martinez S."/>
            <person name="Idnurm A."/>
            <person name="Herrera-Estrella A."/>
            <person name="Gabaldon T."/>
            <person name="Grigoriev I.V."/>
        </authorList>
    </citation>
    <scope>NUCLEOTIDE SEQUENCE [LARGE SCALE GENOMIC DNA]</scope>
    <source>
        <strain evidence="4">NRRL 1555(-)</strain>
    </source>
</reference>
<dbReference type="PANTHER" id="PTHR46266:SF4">
    <property type="entry name" value="TRANSCRIPTION FACTOR TT8"/>
    <property type="match status" value="1"/>
</dbReference>
<dbReference type="InterPro" id="IPR011598">
    <property type="entry name" value="bHLH_dom"/>
</dbReference>
<dbReference type="CDD" id="cd00083">
    <property type="entry name" value="bHLH_SF"/>
    <property type="match status" value="1"/>
</dbReference>
<keyword evidence="3" id="KW-0238">DNA-binding</keyword>